<evidence type="ECO:0000256" key="1">
    <source>
        <dbReference type="SAM" id="MobiDB-lite"/>
    </source>
</evidence>
<sequence length="142" mass="16040">MDDLHIRNGLMVPASAISVDAVKGTGPGGQSVNKTNSAAQLRAYVDAFGWPDGLRDRVLKHADSRISESQRAVIIHVSTHRSFHRNQDEAMDRLARLLQKALHRDKPRRKTRPSRSAVRRAVKARKHRAEIKSLRGPVRDWQ</sequence>
<dbReference type="Gene3D" id="3.30.160.20">
    <property type="match status" value="1"/>
</dbReference>
<dbReference type="Proteomes" id="UP001161390">
    <property type="component" value="Unassembled WGS sequence"/>
</dbReference>
<dbReference type="SUPFAM" id="SSF110916">
    <property type="entry name" value="Peptidyl-tRNA hydrolase domain-like"/>
    <property type="match status" value="1"/>
</dbReference>
<keyword evidence="3" id="KW-0378">Hydrolase</keyword>
<feature type="domain" description="Prokaryotic-type class I peptide chain release factors" evidence="2">
    <location>
        <begin position="11"/>
        <end position="133"/>
    </location>
</feature>
<gene>
    <name evidence="3" type="ORF">GCM10007854_03510</name>
</gene>
<dbReference type="EMBL" id="BSNJ01000001">
    <property type="protein sequence ID" value="GLQ19396.1"/>
    <property type="molecule type" value="Genomic_DNA"/>
</dbReference>
<dbReference type="InterPro" id="IPR000352">
    <property type="entry name" value="Pep_chain_release_fac_I"/>
</dbReference>
<evidence type="ECO:0000259" key="2">
    <source>
        <dbReference type="Pfam" id="PF00472"/>
    </source>
</evidence>
<feature type="region of interest" description="Disordered" evidence="1">
    <location>
        <begin position="101"/>
        <end position="142"/>
    </location>
</feature>
<feature type="compositionally biased region" description="Basic and acidic residues" evidence="1">
    <location>
        <begin position="130"/>
        <end position="142"/>
    </location>
</feature>
<comment type="caution">
    <text evidence="3">The sequence shown here is derived from an EMBL/GenBank/DDBJ whole genome shotgun (WGS) entry which is preliminary data.</text>
</comment>
<proteinExistence type="predicted"/>
<dbReference type="PANTHER" id="PTHR47814">
    <property type="entry name" value="PEPTIDYL-TRNA HYDROLASE ARFB"/>
    <property type="match status" value="1"/>
</dbReference>
<protein>
    <submittedName>
        <fullName evidence="3">Aminoacyl-tRNA hydrolase</fullName>
    </submittedName>
</protein>
<name>A0ABQ5UW54_9PROT</name>
<feature type="compositionally biased region" description="Basic residues" evidence="1">
    <location>
        <begin position="101"/>
        <end position="129"/>
    </location>
</feature>
<evidence type="ECO:0000313" key="4">
    <source>
        <dbReference type="Proteomes" id="UP001161390"/>
    </source>
</evidence>
<reference evidence="3" key="1">
    <citation type="journal article" date="2014" name="Int. J. Syst. Evol. Microbiol.">
        <title>Complete genome of a new Firmicutes species belonging to the dominant human colonic microbiota ('Ruminococcus bicirculans') reveals two chromosomes and a selective capacity to utilize plant glucans.</title>
        <authorList>
            <consortium name="NISC Comparative Sequencing Program"/>
            <person name="Wegmann U."/>
            <person name="Louis P."/>
            <person name="Goesmann A."/>
            <person name="Henrissat B."/>
            <person name="Duncan S.H."/>
            <person name="Flint H.J."/>
        </authorList>
    </citation>
    <scope>NUCLEOTIDE SEQUENCE</scope>
    <source>
        <strain evidence="3">NBRC 108216</strain>
    </source>
</reference>
<evidence type="ECO:0000313" key="3">
    <source>
        <dbReference type="EMBL" id="GLQ19396.1"/>
    </source>
</evidence>
<dbReference type="RefSeq" id="WP_284369148.1">
    <property type="nucleotide sequence ID" value="NZ_BSNJ01000001.1"/>
</dbReference>
<dbReference type="NCBIfam" id="NF006718">
    <property type="entry name" value="PRK09256.1"/>
    <property type="match status" value="1"/>
</dbReference>
<dbReference type="PANTHER" id="PTHR47814:SF1">
    <property type="entry name" value="PEPTIDYL-TRNA HYDROLASE ARFB"/>
    <property type="match status" value="1"/>
</dbReference>
<dbReference type="Pfam" id="PF00472">
    <property type="entry name" value="RF-1"/>
    <property type="match status" value="1"/>
</dbReference>
<reference evidence="3" key="2">
    <citation type="submission" date="2023-01" db="EMBL/GenBank/DDBJ databases">
        <title>Draft genome sequence of Algimonas porphyrae strain NBRC 108216.</title>
        <authorList>
            <person name="Sun Q."/>
            <person name="Mori K."/>
        </authorList>
    </citation>
    <scope>NUCLEOTIDE SEQUENCE</scope>
    <source>
        <strain evidence="3">NBRC 108216</strain>
    </source>
</reference>
<dbReference type="GO" id="GO:0016787">
    <property type="term" value="F:hydrolase activity"/>
    <property type="evidence" value="ECO:0007669"/>
    <property type="project" value="UniProtKB-KW"/>
</dbReference>
<organism evidence="3 4">
    <name type="scientific">Algimonas porphyrae</name>
    <dbReference type="NCBI Taxonomy" id="1128113"/>
    <lineage>
        <taxon>Bacteria</taxon>
        <taxon>Pseudomonadati</taxon>
        <taxon>Pseudomonadota</taxon>
        <taxon>Alphaproteobacteria</taxon>
        <taxon>Maricaulales</taxon>
        <taxon>Robiginitomaculaceae</taxon>
        <taxon>Algimonas</taxon>
    </lineage>
</organism>
<keyword evidence="4" id="KW-1185">Reference proteome</keyword>
<accession>A0ABQ5UW54</accession>